<keyword evidence="8" id="KW-1185">Reference proteome</keyword>
<evidence type="ECO:0000256" key="3">
    <source>
        <dbReference type="ARBA" id="ARBA00022989"/>
    </source>
</evidence>
<comment type="caution">
    <text evidence="7">The sequence shown here is derived from an EMBL/GenBank/DDBJ whole genome shotgun (WGS) entry which is preliminary data.</text>
</comment>
<dbReference type="GO" id="GO:0016020">
    <property type="term" value="C:membrane"/>
    <property type="evidence" value="ECO:0007669"/>
    <property type="project" value="UniProtKB-SubCell"/>
</dbReference>
<evidence type="ECO:0000256" key="1">
    <source>
        <dbReference type="ARBA" id="ARBA00004141"/>
    </source>
</evidence>
<protein>
    <submittedName>
        <fullName evidence="7">Sodium-chloride cotransporter isoform 1</fullName>
    </submittedName>
</protein>
<name>A0A3R7QW60_PENVA</name>
<dbReference type="GO" id="GO:0008511">
    <property type="term" value="F:sodium:potassium:chloride symporter activity"/>
    <property type="evidence" value="ECO:0007669"/>
    <property type="project" value="TreeGrafter"/>
</dbReference>
<feature type="compositionally biased region" description="Polar residues" evidence="5">
    <location>
        <begin position="80"/>
        <end position="98"/>
    </location>
</feature>
<comment type="subcellular location">
    <subcellularLocation>
        <location evidence="1">Membrane</location>
        <topology evidence="1">Multi-pass membrane protein</topology>
    </subcellularLocation>
</comment>
<feature type="region of interest" description="Disordered" evidence="5">
    <location>
        <begin position="35"/>
        <end position="104"/>
    </location>
</feature>
<dbReference type="Proteomes" id="UP000283509">
    <property type="component" value="Unassembled WGS sequence"/>
</dbReference>
<proteinExistence type="predicted"/>
<dbReference type="PANTHER" id="PTHR11827">
    <property type="entry name" value="SOLUTE CARRIER FAMILY 12, CATION COTRANSPORTERS"/>
    <property type="match status" value="1"/>
</dbReference>
<sequence>MSSTESYAFDLHLAVGILRVDGGLDYSNLTEVTEEEEKSLAASTTYPAASNAAPSTSAPQHPEGGEVSLHPTHLHEKESQISPSATSGHLTSVPSYPSSPAEERLPSDTILGVLKLAKKKKNPTYKGPSGEVVAPQVVDSMLRFTRKQPQGTIDVWWLYDDGGLTMLIPYILTTRSNWSSCKLRVFCLANKKDRIWPTERPSMARAYCQISRIDSLLGIYSRTTSSDTETP</sequence>
<organism evidence="7 8">
    <name type="scientific">Penaeus vannamei</name>
    <name type="common">Whiteleg shrimp</name>
    <name type="synonym">Litopenaeus vannamei</name>
    <dbReference type="NCBI Taxonomy" id="6689"/>
    <lineage>
        <taxon>Eukaryota</taxon>
        <taxon>Metazoa</taxon>
        <taxon>Ecdysozoa</taxon>
        <taxon>Arthropoda</taxon>
        <taxon>Crustacea</taxon>
        <taxon>Multicrustacea</taxon>
        <taxon>Malacostraca</taxon>
        <taxon>Eumalacostraca</taxon>
        <taxon>Eucarida</taxon>
        <taxon>Decapoda</taxon>
        <taxon>Dendrobranchiata</taxon>
        <taxon>Penaeoidea</taxon>
        <taxon>Penaeidae</taxon>
        <taxon>Penaeus</taxon>
    </lineage>
</organism>
<evidence type="ECO:0000256" key="2">
    <source>
        <dbReference type="ARBA" id="ARBA00022692"/>
    </source>
</evidence>
<evidence type="ECO:0000256" key="4">
    <source>
        <dbReference type="ARBA" id="ARBA00023136"/>
    </source>
</evidence>
<dbReference type="InterPro" id="IPR018491">
    <property type="entry name" value="SLC12_C"/>
</dbReference>
<dbReference type="GO" id="GO:0006884">
    <property type="term" value="P:cell volume homeostasis"/>
    <property type="evidence" value="ECO:0007669"/>
    <property type="project" value="TreeGrafter"/>
</dbReference>
<dbReference type="PANTHER" id="PTHR11827:SF103">
    <property type="entry name" value="SODIUM CHLORIDE COTRANSPORTER 69, ISOFORM E"/>
    <property type="match status" value="1"/>
</dbReference>
<evidence type="ECO:0000313" key="7">
    <source>
        <dbReference type="EMBL" id="ROT80478.1"/>
    </source>
</evidence>
<dbReference type="Pfam" id="PF03522">
    <property type="entry name" value="SLC12"/>
    <property type="match status" value="1"/>
</dbReference>
<dbReference type="GO" id="GO:0055064">
    <property type="term" value="P:chloride ion homeostasis"/>
    <property type="evidence" value="ECO:0007669"/>
    <property type="project" value="TreeGrafter"/>
</dbReference>
<keyword evidence="2" id="KW-0812">Transmembrane</keyword>
<dbReference type="OrthoDB" id="2020542at2759"/>
<evidence type="ECO:0000256" key="5">
    <source>
        <dbReference type="SAM" id="MobiDB-lite"/>
    </source>
</evidence>
<dbReference type="AlphaFoldDB" id="A0A3R7QW60"/>
<evidence type="ECO:0000259" key="6">
    <source>
        <dbReference type="Pfam" id="PF03522"/>
    </source>
</evidence>
<feature type="domain" description="SLC12A transporter C-terminal" evidence="6">
    <location>
        <begin position="7"/>
        <end position="204"/>
    </location>
</feature>
<dbReference type="GO" id="GO:1990573">
    <property type="term" value="P:potassium ion import across plasma membrane"/>
    <property type="evidence" value="ECO:0007669"/>
    <property type="project" value="TreeGrafter"/>
</dbReference>
<dbReference type="EMBL" id="QCYY01001116">
    <property type="protein sequence ID" value="ROT80478.1"/>
    <property type="molecule type" value="Genomic_DNA"/>
</dbReference>
<reference evidence="7 8" key="1">
    <citation type="submission" date="2018-04" db="EMBL/GenBank/DDBJ databases">
        <authorList>
            <person name="Zhang X."/>
            <person name="Yuan J."/>
            <person name="Li F."/>
            <person name="Xiang J."/>
        </authorList>
    </citation>
    <scope>NUCLEOTIDE SEQUENCE [LARGE SCALE GENOMIC DNA]</scope>
    <source>
        <tissue evidence="7">Muscle</tissue>
    </source>
</reference>
<evidence type="ECO:0000313" key="8">
    <source>
        <dbReference type="Proteomes" id="UP000283509"/>
    </source>
</evidence>
<keyword evidence="3" id="KW-1133">Transmembrane helix</keyword>
<dbReference type="InterPro" id="IPR004842">
    <property type="entry name" value="SLC12A_fam"/>
</dbReference>
<dbReference type="GO" id="GO:0055075">
    <property type="term" value="P:potassium ion homeostasis"/>
    <property type="evidence" value="ECO:0007669"/>
    <property type="project" value="TreeGrafter"/>
</dbReference>
<keyword evidence="4" id="KW-0472">Membrane</keyword>
<accession>A0A3R7QW60</accession>
<gene>
    <name evidence="7" type="ORF">C7M84_000786</name>
</gene>
<reference evidence="7 8" key="2">
    <citation type="submission" date="2019-01" db="EMBL/GenBank/DDBJ databases">
        <title>The decoding of complex shrimp genome reveals the adaptation for benthos swimmer, frequently molting mechanism and breeding impact on genome.</title>
        <authorList>
            <person name="Sun Y."/>
            <person name="Gao Y."/>
            <person name="Yu Y."/>
        </authorList>
    </citation>
    <scope>NUCLEOTIDE SEQUENCE [LARGE SCALE GENOMIC DNA]</scope>
    <source>
        <tissue evidence="7">Muscle</tissue>
    </source>
</reference>
<feature type="compositionally biased region" description="Low complexity" evidence="5">
    <location>
        <begin position="41"/>
        <end position="59"/>
    </location>
</feature>
<dbReference type="GO" id="GO:0055078">
    <property type="term" value="P:sodium ion homeostasis"/>
    <property type="evidence" value="ECO:0007669"/>
    <property type="project" value="TreeGrafter"/>
</dbReference>